<dbReference type="InterPro" id="IPR027417">
    <property type="entry name" value="P-loop_NTPase"/>
</dbReference>
<feature type="domain" description="DNA2/NAM7 helicase-like C-terminal" evidence="8">
    <location>
        <begin position="590"/>
        <end position="672"/>
    </location>
</feature>
<dbReference type="PANTHER" id="PTHR21529:SF4">
    <property type="entry name" value="TPR AND ANKYRIN REPEAT-CONTAINING PROTEIN 1"/>
    <property type="match status" value="1"/>
</dbReference>
<protein>
    <submittedName>
        <fullName evidence="10">RecBCD enzyme subunit RecB, P-loop containing nucleoside triphosphate hydrolase</fullName>
    </submittedName>
</protein>
<dbReference type="Proteomes" id="UP000245207">
    <property type="component" value="Unassembled WGS sequence"/>
</dbReference>
<dbReference type="SUPFAM" id="SSF52540">
    <property type="entry name" value="P-loop containing nucleoside triphosphate hydrolases"/>
    <property type="match status" value="2"/>
</dbReference>
<evidence type="ECO:0000256" key="4">
    <source>
        <dbReference type="ARBA" id="ARBA00022840"/>
    </source>
</evidence>
<evidence type="ECO:0000256" key="2">
    <source>
        <dbReference type="ARBA" id="ARBA00022801"/>
    </source>
</evidence>
<evidence type="ECO:0000259" key="7">
    <source>
        <dbReference type="Pfam" id="PF13086"/>
    </source>
</evidence>
<feature type="compositionally biased region" description="Low complexity" evidence="5">
    <location>
        <begin position="2266"/>
        <end position="2278"/>
    </location>
</feature>
<dbReference type="InterPro" id="IPR041677">
    <property type="entry name" value="DNA2/NAM7_AAA_11"/>
</dbReference>
<sequence>MTRFYFNSSALFYLNGNVIFSKHLLEWLKVLDGFTRYYVLPISPSVKNIPLTFESEDHYFGYFVYPLLEETRCELASSMELMYRAPFADIIAFNESKSGENMLYDITVGPWKNQFSERGKDAYHTLAGDLLILVDGKPESVSDLQRLGRTWAFSLVNGNCNICTFGHDSILSQKALLNLNESQRAQRTLTCAPTNVAIVQLASRVLSLVKESYGTTTASGDCFCSVGDVVLFGNMERLKFSSDMEEIYLDHRVKRLAECLGPVTGLKDCIRSMAGLLENCVSEYYDFIENELLKEKQLRNENEGERTTLKLKSFVEFVQEGFNSFAPPLKRCIVTFCTHISRSFMGEYNFQNMISLLESLSSLEYLLFQKNLGSKDLEDLFNSKPLQDYFVKSCLSLLKTLQISLEGLALPCFSNKYAIKQFCFKRASVIFCTTSSSYKLNAVNMEPLNIVVIDEAAQLTEADFNGLGVCGQRRSPPSPFKLSGMKHAILVGDERQLPAMVNSNVCIESGFGRSLFDRLSSLGHSKHLLNVQYRMHPSIRFFPNLKFYQNQIVDAQNVLSESYEKRYLSGPMFGSCSFINIVTWQDSNKKIIIGVISPYAAQVVSIQDKLGHKYEKLDGFFVKVKSIDGFQGGEEDIIILSTVRSNSYGSVGFISSRQRTNVSLTRARNRHCLFDADADEYLKMTIIEAKKELQQLDDLVNGNSVLFKQAKWKVLFSDEFRRSFGKLKDFRLKKQVLNLLLKLSSGWRPKNKSVDLCCEKSSQILKQFKVEGFYVVCTIDIIKEVKYIQVLKVWDVLSLDEIPKLTKPLESIFSAYTDAYINRCTEKCFEGNLEVPRSWPTSEKVIRFRYLSDCEDKSEVSVNPGDVRNYVENSKVSESLLLMKFYSLSRGVVSHLLSGKEGDLPMQVTDEQMDIILSGKSSFLIGRSGTGKTTVLTMKFFQNEQKFRIASEGCYEGECSQFRGTEVVEDNQDSKKSVLRQLFVTVSPKLCFAVKQNVSQLTSVSSNGNSSAETSLDDMDVITCDFSDIPDTFINIPVKSYPLVITFQKFLMMLDGGLQEGKCSDGRLSYGGYLLLAENRSSTLTKEKRENVYRLFQAYEKIKSECGEFDLGDFVNDIRHRLSNGKFEGDQMDFVYIDEVQDLSMRQISLFKYVCPNVDEGFLFAGDTAQTIARGIDFRFQDIRSLFFNEFLGTQNIGKGLVSEIKQLKQNFRTHVGVLDLAQSVIDLLYHYFAHSIDSLEPETSLVLGEAPVLLESGDDENAIATIFGGGGSGVEIVGFGAEQVILVRDEHTKAEICEYVGRQALVLTIVECKGLEFQDVLLYKFFGTSPLKGRWRLLYEYMKKHNWVDEKLPQPFPTFSEERHSVLCSELKQLYVAITRTRQRLWICENKEELSKPMFDYWKLRGLVQMRKLDDSMARTMRVASSPREWRERGKKFFYETNFVMAILCFERAGDAMWVKMAKASDLRASADQMRGTNHEAFLGYVREAAEMFESIGKLEYAASCYCDLGEYERAGKIYLYTLGKIDAATECFSLAGCHSEAAEAYAKGDQFSNCLSHCRKGKLFDRGLEYIKYWKESVNFQSKEFQQIVQEFLESCAFEYHGHDDPKSMMKFVQAFYCVESKRVFLRSLGCLDDLLLLEEESGKFLEAAELARSLGDVLKEADLLEKVGQFKEAAVLLLWYVYFSSLWENGNSGWPLKQFPQKELHCEKAKLLAKMESDVFYDFVSGELKVLCDHYNSLPELQTGLDITQKNRSLKGEILLIRKILDKHLHLNVSKYEWEDEVPVDMNKHCEDQMFQNQVSVRTLVFYWNLWKENVVNIFESLGSFHNEEPDRDELYVDFSLIYFGVRKHDVNGNMVYLLVNKDADWVRKWGQKGLHMDGNCLTIDGRELVFAIRSYWQSELLTVGTKVLETLEALRKSKSNGPSFHHSTSLLHIFEVSKFLLGCQYLNLTNPYIKKLQCYLGISLTYFDLVFPLDWRKSISKDLISLRETDLSVKLLDEIILHYVDMKGDFTYQTIGWVMTICLDVSECSKVLMNMLSDHRKWFPNKFLSNLQRGRKGQELILTPEMVAQAFSCVEDPLVIVYSGDVRPNIHAPGAIFVDLRNSREEIMSLLFQTVENPLNDDVCGSIPEMTCGNTSEDANLIVNPVGACRGELRMKCKDLKKIYKRLKGEMLAVLNIENYVDALGTALEDGKFCTGEHITLVHDLFSELKALINAFNPSPTASVFRKNLENLMEWPERSKPKLDNFLKRYGKGQDPKSGQMVVSECSSSTTEVEQTGDESNIPDAKNKKAERNKGKKGKKGKGVF</sequence>
<evidence type="ECO:0000313" key="11">
    <source>
        <dbReference type="Proteomes" id="UP000245207"/>
    </source>
</evidence>
<evidence type="ECO:0000256" key="5">
    <source>
        <dbReference type="SAM" id="MobiDB-lite"/>
    </source>
</evidence>
<dbReference type="EMBL" id="PKPP01010068">
    <property type="protein sequence ID" value="PWA46871.1"/>
    <property type="molecule type" value="Genomic_DNA"/>
</dbReference>
<dbReference type="GO" id="GO:0004386">
    <property type="term" value="F:helicase activity"/>
    <property type="evidence" value="ECO:0007669"/>
    <property type="project" value="UniProtKB-KW"/>
</dbReference>
<evidence type="ECO:0000259" key="8">
    <source>
        <dbReference type="Pfam" id="PF13087"/>
    </source>
</evidence>
<keyword evidence="1" id="KW-0547">Nucleotide-binding</keyword>
<dbReference type="GO" id="GO:0005524">
    <property type="term" value="F:ATP binding"/>
    <property type="evidence" value="ECO:0007669"/>
    <property type="project" value="UniProtKB-KW"/>
</dbReference>
<organism evidence="10 11">
    <name type="scientific">Artemisia annua</name>
    <name type="common">Sweet wormwood</name>
    <dbReference type="NCBI Taxonomy" id="35608"/>
    <lineage>
        <taxon>Eukaryota</taxon>
        <taxon>Viridiplantae</taxon>
        <taxon>Streptophyta</taxon>
        <taxon>Embryophyta</taxon>
        <taxon>Tracheophyta</taxon>
        <taxon>Spermatophyta</taxon>
        <taxon>Magnoliopsida</taxon>
        <taxon>eudicotyledons</taxon>
        <taxon>Gunneridae</taxon>
        <taxon>Pentapetalae</taxon>
        <taxon>asterids</taxon>
        <taxon>campanulids</taxon>
        <taxon>Asterales</taxon>
        <taxon>Asteraceae</taxon>
        <taxon>Asteroideae</taxon>
        <taxon>Anthemideae</taxon>
        <taxon>Artemisiinae</taxon>
        <taxon>Artemisia</taxon>
    </lineage>
</organism>
<keyword evidence="11" id="KW-1185">Reference proteome</keyword>
<feature type="compositionally biased region" description="Basic residues" evidence="5">
    <location>
        <begin position="2298"/>
        <end position="2309"/>
    </location>
</feature>
<feature type="domain" description="DUF6469" evidence="9">
    <location>
        <begin position="86"/>
        <end position="157"/>
    </location>
</feature>
<dbReference type="Pfam" id="PF20073">
    <property type="entry name" value="DUF6469"/>
    <property type="match status" value="1"/>
</dbReference>
<dbReference type="InterPro" id="IPR039904">
    <property type="entry name" value="TRANK1"/>
</dbReference>
<dbReference type="Pfam" id="PF13087">
    <property type="entry name" value="AAA_12"/>
    <property type="match status" value="2"/>
</dbReference>
<keyword evidence="4" id="KW-0067">ATP-binding</keyword>
<dbReference type="STRING" id="35608.A0A2U1LD11"/>
<proteinExistence type="predicted"/>
<evidence type="ECO:0000259" key="6">
    <source>
        <dbReference type="Pfam" id="PF00580"/>
    </source>
</evidence>
<dbReference type="InterPro" id="IPR047187">
    <property type="entry name" value="SF1_C_Upf1"/>
</dbReference>
<dbReference type="OrthoDB" id="3156807at2759"/>
<dbReference type="Pfam" id="PF13086">
    <property type="entry name" value="AAA_11"/>
    <property type="match status" value="1"/>
</dbReference>
<feature type="region of interest" description="Disordered" evidence="5">
    <location>
        <begin position="2255"/>
        <end position="2309"/>
    </location>
</feature>
<reference evidence="10 11" key="1">
    <citation type="journal article" date="2018" name="Mol. Plant">
        <title>The genome of Artemisia annua provides insight into the evolution of Asteraceae family and artemisinin biosynthesis.</title>
        <authorList>
            <person name="Shen Q."/>
            <person name="Zhang L."/>
            <person name="Liao Z."/>
            <person name="Wang S."/>
            <person name="Yan T."/>
            <person name="Shi P."/>
            <person name="Liu M."/>
            <person name="Fu X."/>
            <person name="Pan Q."/>
            <person name="Wang Y."/>
            <person name="Lv Z."/>
            <person name="Lu X."/>
            <person name="Zhang F."/>
            <person name="Jiang W."/>
            <person name="Ma Y."/>
            <person name="Chen M."/>
            <person name="Hao X."/>
            <person name="Li L."/>
            <person name="Tang Y."/>
            <person name="Lv G."/>
            <person name="Zhou Y."/>
            <person name="Sun X."/>
            <person name="Brodelius P.E."/>
            <person name="Rose J.K.C."/>
            <person name="Tang K."/>
        </authorList>
    </citation>
    <scope>NUCLEOTIDE SEQUENCE [LARGE SCALE GENOMIC DNA]</scope>
    <source>
        <strain evidence="11">cv. Huhao1</strain>
        <tissue evidence="10">Leaf</tissue>
    </source>
</reference>
<gene>
    <name evidence="10" type="ORF">CTI12_AA501900</name>
</gene>
<feature type="domain" description="DNA2/NAM7 helicase helicase" evidence="7">
    <location>
        <begin position="179"/>
        <end position="503"/>
    </location>
</feature>
<feature type="domain" description="DNA2/NAM7 helicase-like C-terminal" evidence="8">
    <location>
        <begin position="512"/>
        <end position="583"/>
    </location>
</feature>
<dbReference type="InterPro" id="IPR045529">
    <property type="entry name" value="DUF6469"/>
</dbReference>
<name>A0A2U1LD11_ARTAN</name>
<keyword evidence="2 10" id="KW-0378">Hydrolase</keyword>
<evidence type="ECO:0000259" key="9">
    <source>
        <dbReference type="Pfam" id="PF20073"/>
    </source>
</evidence>
<accession>A0A2U1LD11</accession>
<keyword evidence="3" id="KW-0347">Helicase</keyword>
<dbReference type="InterPro" id="IPR014016">
    <property type="entry name" value="UvrD-like_ATP-bd"/>
</dbReference>
<dbReference type="Pfam" id="PF00580">
    <property type="entry name" value="UvrD-helicase"/>
    <property type="match status" value="1"/>
</dbReference>
<evidence type="ECO:0000313" key="10">
    <source>
        <dbReference type="EMBL" id="PWA46871.1"/>
    </source>
</evidence>
<dbReference type="Gene3D" id="3.40.50.300">
    <property type="entry name" value="P-loop containing nucleotide triphosphate hydrolases"/>
    <property type="match status" value="4"/>
</dbReference>
<feature type="domain" description="UvrD-like helicase ATP-binding" evidence="6">
    <location>
        <begin position="1083"/>
        <end position="1172"/>
    </location>
</feature>
<dbReference type="CDD" id="cd18808">
    <property type="entry name" value="SF1_C_Upf1"/>
    <property type="match status" value="1"/>
</dbReference>
<evidence type="ECO:0000256" key="1">
    <source>
        <dbReference type="ARBA" id="ARBA00022741"/>
    </source>
</evidence>
<comment type="caution">
    <text evidence="10">The sequence shown here is derived from an EMBL/GenBank/DDBJ whole genome shotgun (WGS) entry which is preliminary data.</text>
</comment>
<dbReference type="GO" id="GO:0016787">
    <property type="term" value="F:hydrolase activity"/>
    <property type="evidence" value="ECO:0007669"/>
    <property type="project" value="UniProtKB-KW"/>
</dbReference>
<dbReference type="PANTHER" id="PTHR21529">
    <property type="entry name" value="MAMMARY TURMOR VIRUS RECEPTOR HOMOLOG 1, 2 MTVR1, 2"/>
    <property type="match status" value="1"/>
</dbReference>
<dbReference type="InterPro" id="IPR041679">
    <property type="entry name" value="DNA2/NAM7-like_C"/>
</dbReference>
<evidence type="ECO:0000256" key="3">
    <source>
        <dbReference type="ARBA" id="ARBA00022806"/>
    </source>
</evidence>